<reference evidence="2 3" key="1">
    <citation type="submission" date="2021-06" db="EMBL/GenBank/DDBJ databases">
        <title>Chromosome-level genome assembly of the red-tail catfish (Hemibagrus wyckioides).</title>
        <authorList>
            <person name="Shao F."/>
        </authorList>
    </citation>
    <scope>NUCLEOTIDE SEQUENCE [LARGE SCALE GENOMIC DNA]</scope>
    <source>
        <strain evidence="2">EC202008001</strain>
        <tissue evidence="2">Blood</tissue>
    </source>
</reference>
<feature type="region of interest" description="Disordered" evidence="1">
    <location>
        <begin position="189"/>
        <end position="394"/>
    </location>
</feature>
<keyword evidence="3" id="KW-1185">Reference proteome</keyword>
<feature type="compositionally biased region" description="Basic and acidic residues" evidence="1">
    <location>
        <begin position="213"/>
        <end position="237"/>
    </location>
</feature>
<proteinExistence type="predicted"/>
<name>A0A9D3N4R3_9TELE</name>
<gene>
    <name evidence="2" type="ORF">KOW79_021778</name>
</gene>
<feature type="compositionally biased region" description="Basic and acidic residues" evidence="1">
    <location>
        <begin position="293"/>
        <end position="310"/>
    </location>
</feature>
<organism evidence="2 3">
    <name type="scientific">Hemibagrus wyckioides</name>
    <dbReference type="NCBI Taxonomy" id="337641"/>
    <lineage>
        <taxon>Eukaryota</taxon>
        <taxon>Metazoa</taxon>
        <taxon>Chordata</taxon>
        <taxon>Craniata</taxon>
        <taxon>Vertebrata</taxon>
        <taxon>Euteleostomi</taxon>
        <taxon>Actinopterygii</taxon>
        <taxon>Neopterygii</taxon>
        <taxon>Teleostei</taxon>
        <taxon>Ostariophysi</taxon>
        <taxon>Siluriformes</taxon>
        <taxon>Bagridae</taxon>
        <taxon>Hemibagrus</taxon>
    </lineage>
</organism>
<feature type="compositionally biased region" description="Basic and acidic residues" evidence="1">
    <location>
        <begin position="245"/>
        <end position="273"/>
    </location>
</feature>
<feature type="compositionally biased region" description="Polar residues" evidence="1">
    <location>
        <begin position="376"/>
        <end position="387"/>
    </location>
</feature>
<evidence type="ECO:0000313" key="3">
    <source>
        <dbReference type="Proteomes" id="UP000824219"/>
    </source>
</evidence>
<comment type="caution">
    <text evidence="2">The sequence shown here is derived from an EMBL/GenBank/DDBJ whole genome shotgun (WGS) entry which is preliminary data.</text>
</comment>
<protein>
    <submittedName>
        <fullName evidence="2">Uncharacterized protein</fullName>
    </submittedName>
</protein>
<feature type="region of interest" description="Disordered" evidence="1">
    <location>
        <begin position="110"/>
        <end position="136"/>
    </location>
</feature>
<feature type="compositionally biased region" description="Polar residues" evidence="1">
    <location>
        <begin position="280"/>
        <end position="292"/>
    </location>
</feature>
<sequence length="394" mass="45362">MGASAFRTKKPNIKCLVYTTGKTLNSHKHFIAHLKKQVHLQEVSTEDECDFILCFCPIVSRAGTDIEAAMKKLHNIPDTKPVVLCQKNNEAVTKTSQYLEKKLHIILKGQVEGERSKPRKSARSNEAKDEGNKDINMTHMIQSNEAQESKNTPHKRNHQLNQKDIFEKIVKRLEMQKILMKDETLEQKDTQFKQEKQEEEEEDHANTGIGELQRTKSHLELGGKSQENEHQQVEKIKRQQGNENTDVKNNENLTQEKDTLSKDTNRELEENRTPYKGHQQLVQKDTQIQKSQPKVEETEKNVEKNKELHGKKEHQKVQGSQSKEKETVQNEGLFEQSFTNNLSDAMLMESTEQHKPDVETSNLAEQEKQHEEDRSQLGNRENNQGSIGDTAGEE</sequence>
<dbReference type="PANTHER" id="PTHR34488">
    <property type="entry name" value="SI:CH211-245H14.1-RELATED"/>
    <property type="match status" value="1"/>
</dbReference>
<dbReference type="OrthoDB" id="8446971at2759"/>
<dbReference type="PANTHER" id="PTHR34488:SF1">
    <property type="entry name" value="SI:CH211-245H14.1-RELATED"/>
    <property type="match status" value="1"/>
</dbReference>
<dbReference type="EMBL" id="JAHKSW010000028">
    <property type="protein sequence ID" value="KAG7314475.1"/>
    <property type="molecule type" value="Genomic_DNA"/>
</dbReference>
<dbReference type="Proteomes" id="UP000824219">
    <property type="component" value="Linkage Group LG28"/>
</dbReference>
<evidence type="ECO:0000256" key="1">
    <source>
        <dbReference type="SAM" id="MobiDB-lite"/>
    </source>
</evidence>
<dbReference type="AlphaFoldDB" id="A0A9D3N4R3"/>
<feature type="compositionally biased region" description="Basic and acidic residues" evidence="1">
    <location>
        <begin position="123"/>
        <end position="133"/>
    </location>
</feature>
<feature type="compositionally biased region" description="Basic and acidic residues" evidence="1">
    <location>
        <begin position="365"/>
        <end position="375"/>
    </location>
</feature>
<evidence type="ECO:0000313" key="2">
    <source>
        <dbReference type="EMBL" id="KAG7314475.1"/>
    </source>
</evidence>
<accession>A0A9D3N4R3</accession>